<evidence type="ECO:0000256" key="7">
    <source>
        <dbReference type="ARBA" id="ARBA00023136"/>
    </source>
</evidence>
<dbReference type="Pfam" id="PF00474">
    <property type="entry name" value="SSF"/>
    <property type="match status" value="1"/>
</dbReference>
<comment type="subcellular location">
    <subcellularLocation>
        <location evidence="1">Membrane</location>
        <topology evidence="1">Multi-pass membrane protein</topology>
    </subcellularLocation>
</comment>
<feature type="transmembrane region" description="Helical" evidence="8">
    <location>
        <begin position="271"/>
        <end position="295"/>
    </location>
</feature>
<feature type="transmembrane region" description="Helical" evidence="8">
    <location>
        <begin position="455"/>
        <end position="479"/>
    </location>
</feature>
<dbReference type="PROSITE" id="PS00456">
    <property type="entry name" value="NA_SOLUT_SYMP_1"/>
    <property type="match status" value="1"/>
</dbReference>
<evidence type="ECO:0000256" key="1">
    <source>
        <dbReference type="ARBA" id="ARBA00004141"/>
    </source>
</evidence>
<evidence type="ECO:0000256" key="2">
    <source>
        <dbReference type="ARBA" id="ARBA00006434"/>
    </source>
</evidence>
<name>B3T2D6_9ZZZZ</name>
<dbReference type="InterPro" id="IPR038377">
    <property type="entry name" value="Na/Glc_symporter_sf"/>
</dbReference>
<dbReference type="InterPro" id="IPR050277">
    <property type="entry name" value="Sodium:Solute_Symporter"/>
</dbReference>
<dbReference type="GO" id="GO:0046942">
    <property type="term" value="P:carboxylic acid transport"/>
    <property type="evidence" value="ECO:0007669"/>
    <property type="project" value="UniProtKB-ARBA"/>
</dbReference>
<dbReference type="GO" id="GO:0015606">
    <property type="term" value="F:spermidine transmembrane transporter activity"/>
    <property type="evidence" value="ECO:0007669"/>
    <property type="project" value="TreeGrafter"/>
</dbReference>
<keyword evidence="6 8" id="KW-1133">Transmembrane helix</keyword>
<dbReference type="Gene3D" id="1.20.1730.10">
    <property type="entry name" value="Sodium/glucose cotransporter"/>
    <property type="match status" value="1"/>
</dbReference>
<feature type="transmembrane region" description="Helical" evidence="8">
    <location>
        <begin position="231"/>
        <end position="250"/>
    </location>
</feature>
<evidence type="ECO:0000256" key="4">
    <source>
        <dbReference type="ARBA" id="ARBA00022475"/>
    </source>
</evidence>
<proteinExistence type="inferred from homology"/>
<keyword evidence="5 8" id="KW-0812">Transmembrane</keyword>
<dbReference type="AlphaFoldDB" id="B3T2D6"/>
<feature type="transmembrane region" description="Helical" evidence="8">
    <location>
        <begin position="44"/>
        <end position="68"/>
    </location>
</feature>
<feature type="transmembrane region" description="Helical" evidence="8">
    <location>
        <begin position="417"/>
        <end position="435"/>
    </location>
</feature>
<feature type="transmembrane region" description="Helical" evidence="8">
    <location>
        <begin position="385"/>
        <end position="405"/>
    </location>
</feature>
<feature type="transmembrane region" description="Helical" evidence="8">
    <location>
        <begin position="128"/>
        <end position="152"/>
    </location>
</feature>
<feature type="transmembrane region" description="Helical" evidence="8">
    <location>
        <begin position="74"/>
        <end position="99"/>
    </location>
</feature>
<evidence type="ECO:0000256" key="5">
    <source>
        <dbReference type="ARBA" id="ARBA00022692"/>
    </source>
</evidence>
<keyword evidence="7 8" id="KW-0472">Membrane</keyword>
<dbReference type="PANTHER" id="PTHR48086">
    <property type="entry name" value="SODIUM/PROLINE SYMPORTER-RELATED"/>
    <property type="match status" value="1"/>
</dbReference>
<dbReference type="EMBL" id="EU016584">
    <property type="protein sequence ID" value="ABZ06745.1"/>
    <property type="molecule type" value="Genomic_DNA"/>
</dbReference>
<dbReference type="InterPro" id="IPR001734">
    <property type="entry name" value="Na/solute_symporter"/>
</dbReference>
<evidence type="ECO:0000256" key="8">
    <source>
        <dbReference type="SAM" id="Phobius"/>
    </source>
</evidence>
<dbReference type="PANTHER" id="PTHR48086:SF10">
    <property type="entry name" value="AGR155CP"/>
    <property type="match status" value="1"/>
</dbReference>
<feature type="transmembrane region" description="Helical" evidence="8">
    <location>
        <begin position="158"/>
        <end position="177"/>
    </location>
</feature>
<evidence type="ECO:0000256" key="3">
    <source>
        <dbReference type="ARBA" id="ARBA00022448"/>
    </source>
</evidence>
<gene>
    <name evidence="9" type="ORF">ALOHA_HF4000141F21ctg1g11</name>
</gene>
<feature type="transmembrane region" description="Helical" evidence="8">
    <location>
        <begin position="315"/>
        <end position="340"/>
    </location>
</feature>
<organism evidence="9">
    <name type="scientific">uncultured marine microorganism HF4000_141F21</name>
    <dbReference type="NCBI Taxonomy" id="455525"/>
    <lineage>
        <taxon>unclassified sequences</taxon>
        <taxon>environmental samples</taxon>
    </lineage>
</organism>
<feature type="transmembrane region" description="Helical" evidence="8">
    <location>
        <begin position="12"/>
        <end position="32"/>
    </location>
</feature>
<keyword evidence="4" id="KW-1003">Cell membrane</keyword>
<reference evidence="9" key="1">
    <citation type="journal article" date="2008" name="ISME J.">
        <title>Genomic patterns of recombination, clonal divergence and environment in marine microbial populations.</title>
        <authorList>
            <person name="Konstantinidis K.T."/>
            <person name="Delong E.F."/>
        </authorList>
    </citation>
    <scope>NUCLEOTIDE SEQUENCE</scope>
</reference>
<comment type="similarity">
    <text evidence="2">Belongs to the sodium:solute symporter (SSF) (TC 2.A.21) family.</text>
</comment>
<feature type="transmembrane region" description="Helical" evidence="8">
    <location>
        <begin position="360"/>
        <end position="379"/>
    </location>
</feature>
<keyword evidence="3" id="KW-0813">Transport</keyword>
<dbReference type="PROSITE" id="PS50283">
    <property type="entry name" value="NA_SOLUT_SYMP_3"/>
    <property type="match status" value="1"/>
</dbReference>
<sequence length="484" mass="53427">MQDQIYFLNQNLALLLIIAASLLFAVIGILYSRKHQGLSNYLTAGRNVGTTSLTTSLVASALGAWILFGPASAATWGGIGSVIGYSLGTAFPMIAFIFLGTKIRKVFPRGHTLTEFIHYKFGKNLFKLILILTIFYMFIFLCAEVTAVSMLVNYISGTPLWLTATLVIVTTLVYTLYGGLRASILTDNIQFFIVIILLLICAYYLFSLNSDSISFQVIQTNSQHLLSSKYIPNYTAGLTFFIAVAATNLFHQGNWQRVFAAKNNKVLKKSLLISFIIIIPIVFFMGISGIIAISLDSAVNPDLAFFSILLKNKTEFLSVIIIILAVSLAISTIDTLVNAISSLVVVDGKNLYGDPKKRDFLRLSKIFIIILSVISLIIASKGFSILYLFLLADLLCCAAVFTVFYGFYQKNFNERNAIISILIGLFLGLLLFPNPDFSKSILVGTLLPFNLFPQVISSSLLFWSFLVATLGPTIITISYDSFKR</sequence>
<evidence type="ECO:0000313" key="9">
    <source>
        <dbReference type="EMBL" id="ABZ06745.1"/>
    </source>
</evidence>
<accession>B3T2D6</accession>
<dbReference type="GO" id="GO:0005886">
    <property type="term" value="C:plasma membrane"/>
    <property type="evidence" value="ECO:0007669"/>
    <property type="project" value="TreeGrafter"/>
</dbReference>
<protein>
    <submittedName>
        <fullName evidence="9">Putative Sodium:solute symporter family protein</fullName>
    </submittedName>
</protein>
<dbReference type="InterPro" id="IPR018212">
    <property type="entry name" value="Na/solute_symporter_CS"/>
</dbReference>
<feature type="transmembrane region" description="Helical" evidence="8">
    <location>
        <begin position="189"/>
        <end position="206"/>
    </location>
</feature>
<evidence type="ECO:0000256" key="6">
    <source>
        <dbReference type="ARBA" id="ARBA00022989"/>
    </source>
</evidence>